<evidence type="ECO:0000256" key="7">
    <source>
        <dbReference type="PROSITE-ProRule" id="PRU10141"/>
    </source>
</evidence>
<keyword evidence="4 7" id="KW-0547">Nucleotide-binding</keyword>
<dbReference type="CDD" id="cd14014">
    <property type="entry name" value="STKc_PknB_like"/>
    <property type="match status" value="1"/>
</dbReference>
<name>A0A4R2QL23_9PSEU</name>
<protein>
    <recommendedName>
        <fullName evidence="1">non-specific serine/threonine protein kinase</fullName>
        <ecNumber evidence="1">2.7.11.1</ecNumber>
    </recommendedName>
</protein>
<evidence type="ECO:0000256" key="8">
    <source>
        <dbReference type="SAM" id="Phobius"/>
    </source>
</evidence>
<dbReference type="AlphaFoldDB" id="A0A4R2QL23"/>
<reference evidence="10 11" key="1">
    <citation type="submission" date="2019-03" db="EMBL/GenBank/DDBJ databases">
        <title>Genomic Encyclopedia of Type Strains, Phase IV (KMG-IV): sequencing the most valuable type-strain genomes for metagenomic binning, comparative biology and taxonomic classification.</title>
        <authorList>
            <person name="Goeker M."/>
        </authorList>
    </citation>
    <scope>NUCLEOTIDE SEQUENCE [LARGE SCALE GENOMIC DNA]</scope>
    <source>
        <strain evidence="10 11">DSM 45765</strain>
    </source>
</reference>
<evidence type="ECO:0000256" key="2">
    <source>
        <dbReference type="ARBA" id="ARBA00022527"/>
    </source>
</evidence>
<dbReference type="PANTHER" id="PTHR43289:SF6">
    <property type="entry name" value="SERINE_THREONINE-PROTEIN KINASE NEKL-3"/>
    <property type="match status" value="1"/>
</dbReference>
<keyword evidence="5 10" id="KW-0418">Kinase</keyword>
<dbReference type="PROSITE" id="PS00107">
    <property type="entry name" value="PROTEIN_KINASE_ATP"/>
    <property type="match status" value="1"/>
</dbReference>
<sequence>MNQPSPRDGMATQQSTQPVQRVIAGRYGLVGEIGRGGMGVVWRAEDRVIGRQVAIKELRVQGTDSADEVAVFTERVLREVRTGGRLNDPAVVTVYDVISEGGATYIVMELVAAPTLADLVRDHGPMPAEQVAAIGEQVLSALQAAHQSGVVHRDVKPGNVLVLPNGRVKLTDFGIAQAVDDPRLTTSGMLVGSPAFMAPERIDGAEATPAADLWALGATLFFAVEGTVAFERSSTAATLHAIMHEVPYLTRCGGPLASVITGLLITAPDARLTADQARGLLQLAANQQATPPAGAPPQTAMYQAAPGNPQTMLATGPNGAPRRRTRKPLIITGAIVGVALLVAGGFLGNWLFGPSVPSAMQETMTFGDGGQIEVFDADIDYAACFTNQLQEGREYGDSNSTDCEELHDIEVIGGATVIGGPTRTEIADSSDGAELRSPNYPGIDELTDYAQSYCTMLFDSNQVDWPDKANTLSYYPLVPSQQEWDQKFSTDEESGSNSVYCVVAQQDGSQFEGSVRRPTS</sequence>
<feature type="binding site" evidence="7">
    <location>
        <position position="56"/>
    </location>
    <ligand>
        <name>ATP</name>
        <dbReference type="ChEBI" id="CHEBI:30616"/>
    </ligand>
</feature>
<keyword evidence="11" id="KW-1185">Reference proteome</keyword>
<dbReference type="GO" id="GO:0005524">
    <property type="term" value="F:ATP binding"/>
    <property type="evidence" value="ECO:0007669"/>
    <property type="project" value="UniProtKB-UniRule"/>
</dbReference>
<dbReference type="Proteomes" id="UP000294911">
    <property type="component" value="Unassembled WGS sequence"/>
</dbReference>
<keyword evidence="3" id="KW-0808">Transferase</keyword>
<evidence type="ECO:0000256" key="4">
    <source>
        <dbReference type="ARBA" id="ARBA00022741"/>
    </source>
</evidence>
<proteinExistence type="predicted"/>
<dbReference type="EC" id="2.7.11.1" evidence="1"/>
<comment type="caution">
    <text evidence="10">The sequence shown here is derived from an EMBL/GenBank/DDBJ whole genome shotgun (WGS) entry which is preliminary data.</text>
</comment>
<dbReference type="Gene3D" id="3.30.200.20">
    <property type="entry name" value="Phosphorylase Kinase, domain 1"/>
    <property type="match status" value="1"/>
</dbReference>
<dbReference type="SUPFAM" id="SSF56112">
    <property type="entry name" value="Protein kinase-like (PK-like)"/>
    <property type="match status" value="1"/>
</dbReference>
<dbReference type="Gene3D" id="1.10.510.10">
    <property type="entry name" value="Transferase(Phosphotransferase) domain 1"/>
    <property type="match status" value="1"/>
</dbReference>
<evidence type="ECO:0000256" key="1">
    <source>
        <dbReference type="ARBA" id="ARBA00012513"/>
    </source>
</evidence>
<dbReference type="PROSITE" id="PS50011">
    <property type="entry name" value="PROTEIN_KINASE_DOM"/>
    <property type="match status" value="1"/>
</dbReference>
<dbReference type="EMBL" id="SLXQ01000008">
    <property type="protein sequence ID" value="TCP50162.1"/>
    <property type="molecule type" value="Genomic_DNA"/>
</dbReference>
<evidence type="ECO:0000256" key="5">
    <source>
        <dbReference type="ARBA" id="ARBA00022777"/>
    </source>
</evidence>
<dbReference type="SMART" id="SM00220">
    <property type="entry name" value="S_TKc"/>
    <property type="match status" value="1"/>
</dbReference>
<dbReference type="InterPro" id="IPR017441">
    <property type="entry name" value="Protein_kinase_ATP_BS"/>
</dbReference>
<evidence type="ECO:0000259" key="9">
    <source>
        <dbReference type="PROSITE" id="PS50011"/>
    </source>
</evidence>
<accession>A0A4R2QL23</accession>
<evidence type="ECO:0000256" key="6">
    <source>
        <dbReference type="ARBA" id="ARBA00022840"/>
    </source>
</evidence>
<evidence type="ECO:0000313" key="11">
    <source>
        <dbReference type="Proteomes" id="UP000294911"/>
    </source>
</evidence>
<dbReference type="InterPro" id="IPR008271">
    <property type="entry name" value="Ser/Thr_kinase_AS"/>
</dbReference>
<keyword evidence="8" id="KW-0812">Transmembrane</keyword>
<dbReference type="GO" id="GO:0004674">
    <property type="term" value="F:protein serine/threonine kinase activity"/>
    <property type="evidence" value="ECO:0007669"/>
    <property type="project" value="UniProtKB-KW"/>
</dbReference>
<gene>
    <name evidence="10" type="ORF">EV191_108252</name>
</gene>
<keyword evidence="8" id="KW-0472">Membrane</keyword>
<feature type="transmembrane region" description="Helical" evidence="8">
    <location>
        <begin position="329"/>
        <end position="352"/>
    </location>
</feature>
<dbReference type="PROSITE" id="PS00108">
    <property type="entry name" value="PROTEIN_KINASE_ST"/>
    <property type="match status" value="1"/>
</dbReference>
<evidence type="ECO:0000313" key="10">
    <source>
        <dbReference type="EMBL" id="TCP50162.1"/>
    </source>
</evidence>
<organism evidence="10 11">
    <name type="scientific">Tamaricihabitans halophyticus</name>
    <dbReference type="NCBI Taxonomy" id="1262583"/>
    <lineage>
        <taxon>Bacteria</taxon>
        <taxon>Bacillati</taxon>
        <taxon>Actinomycetota</taxon>
        <taxon>Actinomycetes</taxon>
        <taxon>Pseudonocardiales</taxon>
        <taxon>Pseudonocardiaceae</taxon>
        <taxon>Tamaricihabitans</taxon>
    </lineage>
</organism>
<evidence type="ECO:0000256" key="3">
    <source>
        <dbReference type="ARBA" id="ARBA00022679"/>
    </source>
</evidence>
<feature type="domain" description="Protein kinase" evidence="9">
    <location>
        <begin position="27"/>
        <end position="281"/>
    </location>
</feature>
<dbReference type="Pfam" id="PF00069">
    <property type="entry name" value="Pkinase"/>
    <property type="match status" value="1"/>
</dbReference>
<dbReference type="InterPro" id="IPR011009">
    <property type="entry name" value="Kinase-like_dom_sf"/>
</dbReference>
<dbReference type="PANTHER" id="PTHR43289">
    <property type="entry name" value="MITOGEN-ACTIVATED PROTEIN KINASE KINASE KINASE 20-RELATED"/>
    <property type="match status" value="1"/>
</dbReference>
<keyword evidence="6 7" id="KW-0067">ATP-binding</keyword>
<keyword evidence="2 10" id="KW-0723">Serine/threonine-protein kinase</keyword>
<dbReference type="InterPro" id="IPR000719">
    <property type="entry name" value="Prot_kinase_dom"/>
</dbReference>
<keyword evidence="8" id="KW-1133">Transmembrane helix</keyword>